<dbReference type="InterPro" id="IPR052372">
    <property type="entry name" value="YpjD/HemX"/>
</dbReference>
<evidence type="ECO:0000313" key="4">
    <source>
        <dbReference type="Proteomes" id="UP000253769"/>
    </source>
</evidence>
<accession>A0A369WLP2</accession>
<feature type="transmembrane region" description="Helical" evidence="1">
    <location>
        <begin position="6"/>
        <end position="23"/>
    </location>
</feature>
<feature type="transmembrane region" description="Helical" evidence="1">
    <location>
        <begin position="92"/>
        <end position="112"/>
    </location>
</feature>
<feature type="transmembrane region" description="Helical" evidence="1">
    <location>
        <begin position="61"/>
        <end position="85"/>
    </location>
</feature>
<feature type="transmembrane region" description="Helical" evidence="1">
    <location>
        <begin position="175"/>
        <end position="198"/>
    </location>
</feature>
<dbReference type="OrthoDB" id="9780793at2"/>
<feature type="transmembrane region" description="Helical" evidence="1">
    <location>
        <begin position="124"/>
        <end position="148"/>
    </location>
</feature>
<dbReference type="GO" id="GO:0016787">
    <property type="term" value="F:hydrolase activity"/>
    <property type="evidence" value="ECO:0007669"/>
    <property type="project" value="UniProtKB-KW"/>
</dbReference>
<sequence length="263" mass="28863">MTLLLTSIFSALIYLLAGVIQASSLSSKKPEPRSLVMMLGSGAWVLHTLSVYLILHPGNGIQLGLFPVTSLIAWLVSGLVILSCLKKPLTTLFVGIFPCASISVLLAALLPSANLPQQYSGGEIAHILTSILAYSIFAIAALQAIVLARQDHELRNHHVRGLVRSLPPLQLMEQLLFEMIWLGFALLSASLLTGLLFLQDIFAQHLVHKTGLSFIAWGLFAVLLWGRHQRGWRGMKAIRWILGGFVFLMLAYFGSKLVLEIMV</sequence>
<keyword evidence="1" id="KW-0472">Membrane</keyword>
<dbReference type="Pfam" id="PF01578">
    <property type="entry name" value="Cytochrom_C_asm"/>
    <property type="match status" value="1"/>
</dbReference>
<evidence type="ECO:0000259" key="2">
    <source>
        <dbReference type="Pfam" id="PF01578"/>
    </source>
</evidence>
<name>A0A369WLP2_9GAMM</name>
<feature type="transmembrane region" description="Helical" evidence="1">
    <location>
        <begin position="238"/>
        <end position="259"/>
    </location>
</feature>
<feature type="transmembrane region" description="Helical" evidence="1">
    <location>
        <begin position="210"/>
        <end position="226"/>
    </location>
</feature>
<dbReference type="GO" id="GO:0005886">
    <property type="term" value="C:plasma membrane"/>
    <property type="evidence" value="ECO:0007669"/>
    <property type="project" value="TreeGrafter"/>
</dbReference>
<keyword evidence="1" id="KW-1133">Transmembrane helix</keyword>
<proteinExistence type="predicted"/>
<evidence type="ECO:0000313" key="3">
    <source>
        <dbReference type="EMBL" id="RDE22632.1"/>
    </source>
</evidence>
<dbReference type="InterPro" id="IPR002541">
    <property type="entry name" value="Cyt_c_assembly"/>
</dbReference>
<dbReference type="RefSeq" id="WP_114695265.1">
    <property type="nucleotide sequence ID" value="NZ_QQOH01000002.1"/>
</dbReference>
<keyword evidence="3" id="KW-0378">Hydrolase</keyword>
<dbReference type="EMBL" id="QQOH01000002">
    <property type="protein sequence ID" value="RDE22632.1"/>
    <property type="molecule type" value="Genomic_DNA"/>
</dbReference>
<keyword evidence="1" id="KW-0812">Transmembrane</keyword>
<feature type="transmembrane region" description="Helical" evidence="1">
    <location>
        <begin position="35"/>
        <end position="55"/>
    </location>
</feature>
<dbReference type="GO" id="GO:0020037">
    <property type="term" value="F:heme binding"/>
    <property type="evidence" value="ECO:0007669"/>
    <property type="project" value="InterPro"/>
</dbReference>
<dbReference type="PANTHER" id="PTHR38034:SF1">
    <property type="entry name" value="INNER MEMBRANE PROTEIN YPJD"/>
    <property type="match status" value="1"/>
</dbReference>
<gene>
    <name evidence="3" type="ORF">DV711_08580</name>
</gene>
<dbReference type="AlphaFoldDB" id="A0A369WLP2"/>
<dbReference type="PANTHER" id="PTHR38034">
    <property type="entry name" value="INNER MEMBRANE PROTEIN YPJD"/>
    <property type="match status" value="1"/>
</dbReference>
<dbReference type="Proteomes" id="UP000253769">
    <property type="component" value="Unassembled WGS sequence"/>
</dbReference>
<protein>
    <submittedName>
        <fullName evidence="3">Phosphohydrolase</fullName>
    </submittedName>
</protein>
<keyword evidence="4" id="KW-1185">Reference proteome</keyword>
<comment type="caution">
    <text evidence="3">The sequence shown here is derived from an EMBL/GenBank/DDBJ whole genome shotgun (WGS) entry which is preliminary data.</text>
</comment>
<organism evidence="3 4">
    <name type="scientific">Motiliproteus coralliicola</name>
    <dbReference type="NCBI Taxonomy" id="2283196"/>
    <lineage>
        <taxon>Bacteria</taxon>
        <taxon>Pseudomonadati</taxon>
        <taxon>Pseudomonadota</taxon>
        <taxon>Gammaproteobacteria</taxon>
        <taxon>Oceanospirillales</taxon>
        <taxon>Oceanospirillaceae</taxon>
        <taxon>Motiliproteus</taxon>
    </lineage>
</organism>
<reference evidence="3 4" key="1">
    <citation type="submission" date="2018-07" db="EMBL/GenBank/DDBJ databases">
        <title>Motiliproteus coralliicola sp. nov., a bacterium isolated from Coral.</title>
        <authorList>
            <person name="Wang G."/>
        </authorList>
    </citation>
    <scope>NUCLEOTIDE SEQUENCE [LARGE SCALE GENOMIC DNA]</scope>
    <source>
        <strain evidence="3 4">C34</strain>
    </source>
</reference>
<dbReference type="GO" id="GO:0017004">
    <property type="term" value="P:cytochrome complex assembly"/>
    <property type="evidence" value="ECO:0007669"/>
    <property type="project" value="InterPro"/>
</dbReference>
<feature type="domain" description="Cytochrome c assembly protein" evidence="2">
    <location>
        <begin position="43"/>
        <end position="261"/>
    </location>
</feature>
<evidence type="ECO:0000256" key="1">
    <source>
        <dbReference type="SAM" id="Phobius"/>
    </source>
</evidence>